<dbReference type="InterPro" id="IPR035246">
    <property type="entry name" value="Spermidine_synt_N"/>
</dbReference>
<evidence type="ECO:0000256" key="1">
    <source>
        <dbReference type="ARBA" id="ARBA00007867"/>
    </source>
</evidence>
<feature type="active site" description="Proton acceptor" evidence="3">
    <location>
        <position position="206"/>
    </location>
</feature>
<evidence type="ECO:0000256" key="3">
    <source>
        <dbReference type="PROSITE-ProRule" id="PRU00354"/>
    </source>
</evidence>
<dbReference type="GO" id="GO:0004766">
    <property type="term" value="F:spermidine synthase activity"/>
    <property type="evidence" value="ECO:0007669"/>
    <property type="project" value="TreeGrafter"/>
</dbReference>
<keyword evidence="3" id="KW-0620">Polyamine biosynthesis</keyword>
<dbReference type="Gene3D" id="3.40.50.150">
    <property type="entry name" value="Vaccinia Virus protein VP39"/>
    <property type="match status" value="1"/>
</dbReference>
<dbReference type="SUPFAM" id="SSF53335">
    <property type="entry name" value="S-adenosyl-L-methionine-dependent methyltransferases"/>
    <property type="match status" value="1"/>
</dbReference>
<dbReference type="Pfam" id="PF01564">
    <property type="entry name" value="Spermine_synth"/>
    <property type="match status" value="1"/>
</dbReference>
<dbReference type="GO" id="GO:0008295">
    <property type="term" value="P:spermidine biosynthetic process"/>
    <property type="evidence" value="ECO:0007669"/>
    <property type="project" value="TreeGrafter"/>
</dbReference>
<dbReference type="PANTHER" id="PTHR11558:SF11">
    <property type="entry name" value="SPERMIDINE SYNTHASE"/>
    <property type="match status" value="1"/>
</dbReference>
<dbReference type="InterPro" id="IPR029063">
    <property type="entry name" value="SAM-dependent_MTases_sf"/>
</dbReference>
<evidence type="ECO:0000256" key="4">
    <source>
        <dbReference type="SAM" id="SignalP"/>
    </source>
</evidence>
<dbReference type="CDD" id="cd02440">
    <property type="entry name" value="AdoMet_MTases"/>
    <property type="match status" value="1"/>
</dbReference>
<feature type="chain" id="PRO_5031376084" description="PABS domain-containing protein" evidence="4">
    <location>
        <begin position="25"/>
        <end position="366"/>
    </location>
</feature>
<evidence type="ECO:0000313" key="6">
    <source>
        <dbReference type="EMBL" id="CAD9589901.1"/>
    </source>
</evidence>
<comment type="similarity">
    <text evidence="1">Belongs to the spermidine/spermine synthase family.</text>
</comment>
<dbReference type="HAMAP" id="MF_00198">
    <property type="entry name" value="Spermidine_synth"/>
    <property type="match status" value="1"/>
</dbReference>
<reference evidence="6" key="1">
    <citation type="submission" date="2021-01" db="EMBL/GenBank/DDBJ databases">
        <authorList>
            <person name="Corre E."/>
            <person name="Pelletier E."/>
            <person name="Niang G."/>
            <person name="Scheremetjew M."/>
            <person name="Finn R."/>
            <person name="Kale V."/>
            <person name="Holt S."/>
            <person name="Cochrane G."/>
            <person name="Meng A."/>
            <person name="Brown T."/>
            <person name="Cohen L."/>
        </authorList>
    </citation>
    <scope>NUCLEOTIDE SEQUENCE</scope>
    <source>
        <strain evidence="6">SM1012Den-03</strain>
    </source>
</reference>
<organism evidence="6">
    <name type="scientific">Skeletonema marinoi</name>
    <dbReference type="NCBI Taxonomy" id="267567"/>
    <lineage>
        <taxon>Eukaryota</taxon>
        <taxon>Sar</taxon>
        <taxon>Stramenopiles</taxon>
        <taxon>Ochrophyta</taxon>
        <taxon>Bacillariophyta</taxon>
        <taxon>Coscinodiscophyceae</taxon>
        <taxon>Thalassiosirophycidae</taxon>
        <taxon>Thalassiosirales</taxon>
        <taxon>Skeletonemataceae</taxon>
        <taxon>Skeletonema</taxon>
        <taxon>Skeletonema marinoi-dohrnii complex</taxon>
    </lineage>
</organism>
<evidence type="ECO:0000259" key="5">
    <source>
        <dbReference type="PROSITE" id="PS51006"/>
    </source>
</evidence>
<dbReference type="InterPro" id="IPR037163">
    <property type="entry name" value="Spermidine_synt_N_sf"/>
</dbReference>
<keyword evidence="4" id="KW-0732">Signal</keyword>
<dbReference type="Gene3D" id="2.30.140.10">
    <property type="entry name" value="Spermidine synthase, tetramerisation domain"/>
    <property type="match status" value="1"/>
</dbReference>
<keyword evidence="2 3" id="KW-0808">Transferase</keyword>
<dbReference type="Pfam" id="PF17284">
    <property type="entry name" value="Spermine_synt_N"/>
    <property type="match status" value="1"/>
</dbReference>
<protein>
    <recommendedName>
        <fullName evidence="5">PABS domain-containing protein</fullName>
    </recommendedName>
</protein>
<name>A0A7S2PBQ9_9STRA</name>
<feature type="signal peptide" evidence="4">
    <location>
        <begin position="1"/>
        <end position="24"/>
    </location>
</feature>
<accession>A0A7S2PBQ9</accession>
<dbReference type="PROSITE" id="PS51006">
    <property type="entry name" value="PABS_2"/>
    <property type="match status" value="1"/>
</dbReference>
<evidence type="ECO:0000256" key="2">
    <source>
        <dbReference type="ARBA" id="ARBA00022679"/>
    </source>
</evidence>
<dbReference type="InterPro" id="IPR001045">
    <property type="entry name" value="Spermi_synthase"/>
</dbReference>
<dbReference type="AlphaFoldDB" id="A0A7S2PBQ9"/>
<dbReference type="EMBL" id="HBGZ01009161">
    <property type="protein sequence ID" value="CAD9589901.1"/>
    <property type="molecule type" value="Transcribed_RNA"/>
</dbReference>
<sequence length="366" mass="41404">MMSMSGKFKLWVIHALLGLECIHAAEPHHDATDSGDAGAQKMKRVIEEEHEIGFIQTLLVHPTPISVQQSDYQTIEVYESDHFGKVFLLDEALQLTERDAPHYNEMLAHVPMMEYLAVQQPDEGGTINALVIGGGDGYVTSELLKYPNVVIDHVDLDKEVINVSKEHFEWSSAWEDERVNLIVGDGAAFVREQVEKKKKYHVIVQDASDPFWYDENGEKIILPSHVLYDMKHFDGIYALLEDSNGVFMFQAETYNIPSNLEEIQTWKKSLEEIGFDGVRYGSIAIPTYSTGQIGFFVAHVSNKDMVCKSDGGVCTMDLSAGLIDWTVVSSQFEKIAGTTKYYHPRIHRSAFDLPFWVEEAIYDSKE</sequence>
<proteinExistence type="inferred from homology"/>
<dbReference type="GO" id="GO:0005829">
    <property type="term" value="C:cytosol"/>
    <property type="evidence" value="ECO:0007669"/>
    <property type="project" value="TreeGrafter"/>
</dbReference>
<gene>
    <name evidence="6" type="ORF">SMAR0320_LOCUS6576</name>
</gene>
<feature type="domain" description="PABS" evidence="5">
    <location>
        <begin position="44"/>
        <end position="300"/>
    </location>
</feature>
<dbReference type="InterPro" id="IPR030374">
    <property type="entry name" value="PABS"/>
</dbReference>
<dbReference type="PANTHER" id="PTHR11558">
    <property type="entry name" value="SPERMIDINE/SPERMINE SYNTHASE"/>
    <property type="match status" value="1"/>
</dbReference>